<reference evidence="2" key="1">
    <citation type="submission" date="2015-10" db="EMBL/GenBank/DDBJ databases">
        <authorList>
            <person name="Luecker S."/>
            <person name="Luecker S."/>
        </authorList>
    </citation>
    <scope>NUCLEOTIDE SEQUENCE [LARGE SCALE GENOMIC DNA]</scope>
</reference>
<dbReference type="OrthoDB" id="9791898at2"/>
<keyword evidence="2" id="KW-1185">Reference proteome</keyword>
<evidence type="ECO:0000313" key="1">
    <source>
        <dbReference type="EMBL" id="CUS39887.1"/>
    </source>
</evidence>
<protein>
    <recommendedName>
        <fullName evidence="3">MazG nucleotide pyrophosphohydrolase</fullName>
    </recommendedName>
</protein>
<evidence type="ECO:0008006" key="3">
    <source>
        <dbReference type="Google" id="ProtNLM"/>
    </source>
</evidence>
<dbReference type="RefSeq" id="WP_090902317.1">
    <property type="nucleotide sequence ID" value="NZ_CZPZ01000036.1"/>
</dbReference>
<sequence>MIGNDLLVELLEFRQKRNWEQFHKPKDLAVSLSVEAAELLEIFQWKSDVEVTGLIASESKQRIEEEVAVAIVLTHLCHDLGMDLHAAVRSKLNKNEAKYPVRKAYGSSKKYSEL</sequence>
<dbReference type="GO" id="GO:0009143">
    <property type="term" value="P:nucleoside triphosphate catabolic process"/>
    <property type="evidence" value="ECO:0007669"/>
    <property type="project" value="InterPro"/>
</dbReference>
<evidence type="ECO:0000313" key="2">
    <source>
        <dbReference type="Proteomes" id="UP000198736"/>
    </source>
</evidence>
<dbReference type="SUPFAM" id="SSF101386">
    <property type="entry name" value="all-alpha NTP pyrophosphatases"/>
    <property type="match status" value="1"/>
</dbReference>
<dbReference type="InterPro" id="IPR025984">
    <property type="entry name" value="DCTPP"/>
</dbReference>
<dbReference type="Pfam" id="PF12643">
    <property type="entry name" value="MazG-like"/>
    <property type="match status" value="1"/>
</dbReference>
<dbReference type="AlphaFoldDB" id="A0A0S4LRJ4"/>
<dbReference type="STRING" id="1742973.COMA2_90066"/>
<name>A0A0S4LRJ4_9BACT</name>
<dbReference type="Proteomes" id="UP000198736">
    <property type="component" value="Unassembled WGS sequence"/>
</dbReference>
<dbReference type="EMBL" id="CZPZ01000036">
    <property type="protein sequence ID" value="CUS39887.1"/>
    <property type="molecule type" value="Genomic_DNA"/>
</dbReference>
<proteinExistence type="predicted"/>
<gene>
    <name evidence="1" type="ORF">COMA2_90066</name>
</gene>
<organism evidence="1 2">
    <name type="scientific">Candidatus Nitrospira nitrificans</name>
    <dbReference type="NCBI Taxonomy" id="1742973"/>
    <lineage>
        <taxon>Bacteria</taxon>
        <taxon>Pseudomonadati</taxon>
        <taxon>Nitrospirota</taxon>
        <taxon>Nitrospiria</taxon>
        <taxon>Nitrospirales</taxon>
        <taxon>Nitrospiraceae</taxon>
        <taxon>Nitrospira</taxon>
    </lineage>
</organism>
<dbReference type="GO" id="GO:0047429">
    <property type="term" value="F:nucleoside triphosphate diphosphatase activity"/>
    <property type="evidence" value="ECO:0007669"/>
    <property type="project" value="InterPro"/>
</dbReference>
<dbReference type="PANTHER" id="PTHR46523">
    <property type="entry name" value="DCTP PYROPHOSPHATASE 1"/>
    <property type="match status" value="1"/>
</dbReference>
<accession>A0A0S4LRJ4</accession>
<dbReference type="Gene3D" id="1.10.287.1080">
    <property type="entry name" value="MazG-like"/>
    <property type="match status" value="1"/>
</dbReference>
<dbReference type="PANTHER" id="PTHR46523:SF1">
    <property type="entry name" value="DCTP PYROPHOSPHATASE 1"/>
    <property type="match status" value="1"/>
</dbReference>
<dbReference type="PIRSF" id="PIRSF029826">
    <property type="entry name" value="UCP029826_pph"/>
    <property type="match status" value="1"/>
</dbReference>
<dbReference type="InterPro" id="IPR052555">
    <property type="entry name" value="dCTP_Pyrophosphatase"/>
</dbReference>
<dbReference type="CDD" id="cd11537">
    <property type="entry name" value="NTP-PPase_RS21-C6_like"/>
    <property type="match status" value="1"/>
</dbReference>